<evidence type="ECO:0000313" key="7">
    <source>
        <dbReference type="Proteomes" id="UP000306416"/>
    </source>
</evidence>
<feature type="signal peptide" evidence="4">
    <location>
        <begin position="1"/>
        <end position="24"/>
    </location>
</feature>
<accession>A0A4S1CA02</accession>
<dbReference type="PANTHER" id="PTHR36504">
    <property type="entry name" value="LIPOPOLYSACCHARIDE EXPORT SYSTEM PROTEIN LPTA"/>
    <property type="match status" value="1"/>
</dbReference>
<sequence>MRRILFGSVLALSLFAAAAFGAQATGSSKEPLKVKSDTLTTDNEKKTATFEGKVVARQGDMTLYADRLVVSYSGPGNEVSQVEAFGNVRIVQLERQATGAHGVYDPKTARITLDGNPRVVSGEDVVTGKVIVYYVNEQKSVVTSGPKERVEAVIHPGGKDAGQKR</sequence>
<dbReference type="PANTHER" id="PTHR36504:SF1">
    <property type="entry name" value="LIPOPOLYSACCHARIDE EXPORT SYSTEM PROTEIN LPTA"/>
    <property type="match status" value="1"/>
</dbReference>
<dbReference type="InterPro" id="IPR014340">
    <property type="entry name" value="LptA"/>
</dbReference>
<dbReference type="Gene3D" id="2.60.450.10">
    <property type="entry name" value="Lipopolysaccharide (LPS) transport protein A like domain"/>
    <property type="match status" value="1"/>
</dbReference>
<proteinExistence type="predicted"/>
<evidence type="ECO:0000256" key="2">
    <source>
        <dbReference type="ARBA" id="ARBA00022729"/>
    </source>
</evidence>
<dbReference type="Proteomes" id="UP000306416">
    <property type="component" value="Unassembled WGS sequence"/>
</dbReference>
<keyword evidence="7" id="KW-1185">Reference proteome</keyword>
<dbReference type="AlphaFoldDB" id="A0A4S1CA02"/>
<keyword evidence="2 4" id="KW-0732">Signal</keyword>
<evidence type="ECO:0000256" key="4">
    <source>
        <dbReference type="SAM" id="SignalP"/>
    </source>
</evidence>
<dbReference type="EMBL" id="SRSC01000006">
    <property type="protein sequence ID" value="TGU70105.1"/>
    <property type="molecule type" value="Genomic_DNA"/>
</dbReference>
<dbReference type="InterPro" id="IPR052037">
    <property type="entry name" value="LPS_export_LptA"/>
</dbReference>
<evidence type="ECO:0000259" key="5">
    <source>
        <dbReference type="Pfam" id="PF03968"/>
    </source>
</evidence>
<dbReference type="GO" id="GO:0015920">
    <property type="term" value="P:lipopolysaccharide transport"/>
    <property type="evidence" value="ECO:0007669"/>
    <property type="project" value="InterPro"/>
</dbReference>
<dbReference type="GO" id="GO:0001530">
    <property type="term" value="F:lipopolysaccharide binding"/>
    <property type="evidence" value="ECO:0007669"/>
    <property type="project" value="InterPro"/>
</dbReference>
<dbReference type="GO" id="GO:0030288">
    <property type="term" value="C:outer membrane-bounded periplasmic space"/>
    <property type="evidence" value="ECO:0007669"/>
    <property type="project" value="TreeGrafter"/>
</dbReference>
<keyword evidence="1" id="KW-0813">Transport</keyword>
<keyword evidence="3" id="KW-0574">Periplasm</keyword>
<name>A0A4S1CA02_9BACT</name>
<dbReference type="GO" id="GO:0017089">
    <property type="term" value="F:glycolipid transfer activity"/>
    <property type="evidence" value="ECO:0007669"/>
    <property type="project" value="TreeGrafter"/>
</dbReference>
<reference evidence="6 7" key="1">
    <citation type="submission" date="2019-04" db="EMBL/GenBank/DDBJ databases">
        <title>Geobacter oryzae sp. nov., ferric-reducing bacteria isolated from paddy soil.</title>
        <authorList>
            <person name="Xu Z."/>
            <person name="Masuda Y."/>
            <person name="Itoh H."/>
            <person name="Senoo K."/>
        </authorList>
    </citation>
    <scope>NUCLEOTIDE SEQUENCE [LARGE SCALE GENOMIC DNA]</scope>
    <source>
        <strain evidence="6 7">Red111</strain>
    </source>
</reference>
<organism evidence="6 7">
    <name type="scientific">Geomonas terrae</name>
    <dbReference type="NCBI Taxonomy" id="2562681"/>
    <lineage>
        <taxon>Bacteria</taxon>
        <taxon>Pseudomonadati</taxon>
        <taxon>Thermodesulfobacteriota</taxon>
        <taxon>Desulfuromonadia</taxon>
        <taxon>Geobacterales</taxon>
        <taxon>Geobacteraceae</taxon>
        <taxon>Geomonas</taxon>
    </lineage>
</organism>
<dbReference type="InterPro" id="IPR005653">
    <property type="entry name" value="OstA-like_N"/>
</dbReference>
<protein>
    <submittedName>
        <fullName evidence="6">Lipopolysaccharide transport periplasmic protein LptA</fullName>
    </submittedName>
</protein>
<feature type="chain" id="PRO_5020275487" evidence="4">
    <location>
        <begin position="25"/>
        <end position="165"/>
    </location>
</feature>
<dbReference type="GO" id="GO:0009279">
    <property type="term" value="C:cell outer membrane"/>
    <property type="evidence" value="ECO:0007669"/>
    <property type="project" value="TreeGrafter"/>
</dbReference>
<evidence type="ECO:0000256" key="3">
    <source>
        <dbReference type="ARBA" id="ARBA00022764"/>
    </source>
</evidence>
<feature type="domain" description="Organic solvent tolerance-like N-terminal" evidence="5">
    <location>
        <begin position="33"/>
        <end position="139"/>
    </location>
</feature>
<comment type="caution">
    <text evidence="6">The sequence shown here is derived from an EMBL/GenBank/DDBJ whole genome shotgun (WGS) entry which is preliminary data.</text>
</comment>
<dbReference type="NCBIfam" id="TIGR03002">
    <property type="entry name" value="outer_YhbN_LptA"/>
    <property type="match status" value="1"/>
</dbReference>
<evidence type="ECO:0000313" key="6">
    <source>
        <dbReference type="EMBL" id="TGU70105.1"/>
    </source>
</evidence>
<evidence type="ECO:0000256" key="1">
    <source>
        <dbReference type="ARBA" id="ARBA00022448"/>
    </source>
</evidence>
<dbReference type="Pfam" id="PF03968">
    <property type="entry name" value="LptD_N"/>
    <property type="match status" value="1"/>
</dbReference>
<gene>
    <name evidence="6" type="primary">lptA</name>
    <name evidence="6" type="ORF">E4633_19765</name>
</gene>